<dbReference type="InterPro" id="IPR036249">
    <property type="entry name" value="Thioredoxin-like_sf"/>
</dbReference>
<dbReference type="RefSeq" id="WP_166062153.1">
    <property type="nucleotide sequence ID" value="NZ_CP049889.1"/>
</dbReference>
<evidence type="ECO:0000313" key="3">
    <source>
        <dbReference type="Proteomes" id="UP000501830"/>
    </source>
</evidence>
<dbReference type="Pfam" id="PF13743">
    <property type="entry name" value="Thioredoxin_5"/>
    <property type="match status" value="1"/>
</dbReference>
<keyword evidence="3" id="KW-1185">Reference proteome</keyword>
<dbReference type="GeneID" id="94552222"/>
<dbReference type="Proteomes" id="UP000501830">
    <property type="component" value="Chromosome"/>
</dbReference>
<evidence type="ECO:0000256" key="1">
    <source>
        <dbReference type="SAM" id="MobiDB-lite"/>
    </source>
</evidence>
<gene>
    <name evidence="2" type="ORF">G7058_02950</name>
</gene>
<dbReference type="Gene3D" id="3.40.30.10">
    <property type="entry name" value="Glutaredoxin"/>
    <property type="match status" value="1"/>
</dbReference>
<protein>
    <submittedName>
        <fullName evidence="2">Oxidoreductase</fullName>
    </submittedName>
</protein>
<organism evidence="2 3">
    <name type="scientific">Jeotgalibaca porci</name>
    <dbReference type="NCBI Taxonomy" id="1868793"/>
    <lineage>
        <taxon>Bacteria</taxon>
        <taxon>Bacillati</taxon>
        <taxon>Bacillota</taxon>
        <taxon>Bacilli</taxon>
        <taxon>Lactobacillales</taxon>
        <taxon>Carnobacteriaceae</taxon>
        <taxon>Jeotgalibaca</taxon>
    </lineage>
</organism>
<sequence length="233" mass="27040">MQSNNNSYRKLNPSQHVFELYLFVNPIGLKCLNSEHEVLHFIESLELNEGFKVHFRFLTFHNFSTVTQYMKRLNMPTNDLQLRNQIYETIYEASLAYKAALMQGKKRGRKFLMLLQKELNINMAEYSSDLLIEVAKGANLDVEMFLEDKASSFVKSSYDADQKIAQEMNISNNPSLVIFDNFNQQFGVLLEDVINCELIEKAFNHANSLDHQSQMPHQKKARSVGKSYLQIIK</sequence>
<dbReference type="SUPFAM" id="SSF52833">
    <property type="entry name" value="Thioredoxin-like"/>
    <property type="match status" value="1"/>
</dbReference>
<name>A0A6G7WFX3_9LACT</name>
<accession>A0A6G7WFX3</accession>
<evidence type="ECO:0000313" key="2">
    <source>
        <dbReference type="EMBL" id="QIK51107.1"/>
    </source>
</evidence>
<feature type="region of interest" description="Disordered" evidence="1">
    <location>
        <begin position="210"/>
        <end position="233"/>
    </location>
</feature>
<dbReference type="KEGG" id="jpo:G7058_02950"/>
<dbReference type="EMBL" id="CP049889">
    <property type="protein sequence ID" value="QIK51107.1"/>
    <property type="molecule type" value="Genomic_DNA"/>
</dbReference>
<reference evidence="2 3" key="1">
    <citation type="journal article" date="2017" name="Int. J. Syst. Evol. Microbiol.">
        <title>Jeotgalibaca porci sp. nov. and Jeotgalibaca arthritidis sp. nov., isolated from pigs, and emended description of the genus Jeotgalibaca.</title>
        <authorList>
            <person name="Zamora L."/>
            <person name="Perez-Sancho M."/>
            <person name="Dominguez L."/>
            <person name="Fernandez-Garayzabal J.F."/>
            <person name="Vela A.I."/>
        </authorList>
    </citation>
    <scope>NUCLEOTIDE SEQUENCE [LARGE SCALE GENOMIC DNA]</scope>
    <source>
        <strain evidence="2 3">CCUG 69148</strain>
    </source>
</reference>
<proteinExistence type="predicted"/>
<dbReference type="AlphaFoldDB" id="A0A6G7WFX3"/>